<dbReference type="AlphaFoldDB" id="A0A517RIJ3"/>
<organism evidence="1 2">
    <name type="scientific">Gimesia alba</name>
    <dbReference type="NCBI Taxonomy" id="2527973"/>
    <lineage>
        <taxon>Bacteria</taxon>
        <taxon>Pseudomonadati</taxon>
        <taxon>Planctomycetota</taxon>
        <taxon>Planctomycetia</taxon>
        <taxon>Planctomycetales</taxon>
        <taxon>Planctomycetaceae</taxon>
        <taxon>Gimesia</taxon>
    </lineage>
</organism>
<name>A0A517RIJ3_9PLAN</name>
<evidence type="ECO:0008006" key="3">
    <source>
        <dbReference type="Google" id="ProtNLM"/>
    </source>
</evidence>
<dbReference type="RefSeq" id="WP_145218587.1">
    <property type="nucleotide sequence ID" value="NZ_CP036269.1"/>
</dbReference>
<gene>
    <name evidence="1" type="ORF">Pan241w_38070</name>
</gene>
<keyword evidence="2" id="KW-1185">Reference proteome</keyword>
<evidence type="ECO:0000313" key="2">
    <source>
        <dbReference type="Proteomes" id="UP000317171"/>
    </source>
</evidence>
<sequence length="143" mass="16681">MQSLSTNINELKRPTTRSEELAAERILTLLEKTEKRNSIQFSKQRDYERQTVRGTLILSLQSSVNHVCEIREEATLPARCWSISQSGASFLFTRNLTQTEIIVGLSVLEDEMTWFQSEIVRKRKIPDVDFWEYGVKFLRKITP</sequence>
<protein>
    <recommendedName>
        <fullName evidence="3">PilZ domain-containing protein</fullName>
    </recommendedName>
</protein>
<dbReference type="OrthoDB" id="213570at2"/>
<accession>A0A517RIJ3</accession>
<evidence type="ECO:0000313" key="1">
    <source>
        <dbReference type="EMBL" id="QDT43705.1"/>
    </source>
</evidence>
<dbReference type="Proteomes" id="UP000317171">
    <property type="component" value="Chromosome"/>
</dbReference>
<dbReference type="KEGG" id="gaz:Pan241w_38070"/>
<proteinExistence type="predicted"/>
<dbReference type="EMBL" id="CP036269">
    <property type="protein sequence ID" value="QDT43705.1"/>
    <property type="molecule type" value="Genomic_DNA"/>
</dbReference>
<reference evidence="1 2" key="1">
    <citation type="submission" date="2019-02" db="EMBL/GenBank/DDBJ databases">
        <title>Deep-cultivation of Planctomycetes and their phenomic and genomic characterization uncovers novel biology.</title>
        <authorList>
            <person name="Wiegand S."/>
            <person name="Jogler M."/>
            <person name="Boedeker C."/>
            <person name="Pinto D."/>
            <person name="Vollmers J."/>
            <person name="Rivas-Marin E."/>
            <person name="Kohn T."/>
            <person name="Peeters S.H."/>
            <person name="Heuer A."/>
            <person name="Rast P."/>
            <person name="Oberbeckmann S."/>
            <person name="Bunk B."/>
            <person name="Jeske O."/>
            <person name="Meyerdierks A."/>
            <person name="Storesund J.E."/>
            <person name="Kallscheuer N."/>
            <person name="Luecker S."/>
            <person name="Lage O.M."/>
            <person name="Pohl T."/>
            <person name="Merkel B.J."/>
            <person name="Hornburger P."/>
            <person name="Mueller R.-W."/>
            <person name="Bruemmer F."/>
            <person name="Labrenz M."/>
            <person name="Spormann A.M."/>
            <person name="Op den Camp H."/>
            <person name="Overmann J."/>
            <person name="Amann R."/>
            <person name="Jetten M.S.M."/>
            <person name="Mascher T."/>
            <person name="Medema M.H."/>
            <person name="Devos D.P."/>
            <person name="Kaster A.-K."/>
            <person name="Ovreas L."/>
            <person name="Rohde M."/>
            <person name="Galperin M.Y."/>
            <person name="Jogler C."/>
        </authorList>
    </citation>
    <scope>NUCLEOTIDE SEQUENCE [LARGE SCALE GENOMIC DNA]</scope>
    <source>
        <strain evidence="1 2">Pan241w</strain>
    </source>
</reference>